<sequence length="152" mass="16557">MVTIHTLGPVDVVVQDFDKDSPGKVLLRLPQGSTIKGCLTLSLKEVVIGLLSLIGLSVEESMKGQNIRVRLPGTTLRVLEEDPNPWPSKLPRQLKVVLRGSGSALRTCSTIGQKVAPRRRDTADSTISNLIYRKLVGTPPCRGLVSRQNLPK</sequence>
<dbReference type="HOGENOM" id="CLU_1725516_0_0_1"/>
<evidence type="ECO:0000313" key="1">
    <source>
        <dbReference type="EnsemblPlants" id="PGSC0003DMT400095275"/>
    </source>
</evidence>
<dbReference type="InParanoid" id="M1DVX9"/>
<reference evidence="2" key="1">
    <citation type="journal article" date="2011" name="Nature">
        <title>Genome sequence and analysis of the tuber crop potato.</title>
        <authorList>
            <consortium name="The Potato Genome Sequencing Consortium"/>
        </authorList>
    </citation>
    <scope>NUCLEOTIDE SEQUENCE [LARGE SCALE GENOMIC DNA]</scope>
    <source>
        <strain evidence="2">cv. DM1-3 516 R44</strain>
    </source>
</reference>
<dbReference type="EnsemblPlants" id="PGSC0003DMT400095275">
    <property type="protein sequence ID" value="PGSC0003DMT400095275"/>
    <property type="gene ID" value="PGSC0003DMG400044846"/>
</dbReference>
<organism evidence="1 2">
    <name type="scientific">Solanum tuberosum</name>
    <name type="common">Potato</name>
    <dbReference type="NCBI Taxonomy" id="4113"/>
    <lineage>
        <taxon>Eukaryota</taxon>
        <taxon>Viridiplantae</taxon>
        <taxon>Streptophyta</taxon>
        <taxon>Embryophyta</taxon>
        <taxon>Tracheophyta</taxon>
        <taxon>Spermatophyta</taxon>
        <taxon>Magnoliopsida</taxon>
        <taxon>eudicotyledons</taxon>
        <taxon>Gunneridae</taxon>
        <taxon>Pentapetalae</taxon>
        <taxon>asterids</taxon>
        <taxon>lamiids</taxon>
        <taxon>Solanales</taxon>
        <taxon>Solanaceae</taxon>
        <taxon>Solanoideae</taxon>
        <taxon>Solaneae</taxon>
        <taxon>Solanum</taxon>
    </lineage>
</organism>
<dbReference type="PaxDb" id="4113-PGSC0003DMT400095275"/>
<protein>
    <submittedName>
        <fullName evidence="1">Uncharacterized protein</fullName>
    </submittedName>
</protein>
<dbReference type="AlphaFoldDB" id="M1DVX9"/>
<evidence type="ECO:0000313" key="2">
    <source>
        <dbReference type="Proteomes" id="UP000011115"/>
    </source>
</evidence>
<reference evidence="1" key="2">
    <citation type="submission" date="2015-06" db="UniProtKB">
        <authorList>
            <consortium name="EnsemblPlants"/>
        </authorList>
    </citation>
    <scope>IDENTIFICATION</scope>
    <source>
        <strain evidence="1">DM1-3 516 R44</strain>
    </source>
</reference>
<dbReference type="Proteomes" id="UP000011115">
    <property type="component" value="Unassembled WGS sequence"/>
</dbReference>
<name>M1DVX9_SOLTU</name>
<keyword evidence="2" id="KW-1185">Reference proteome</keyword>
<dbReference type="Gramene" id="PGSC0003DMT400095275">
    <property type="protein sequence ID" value="PGSC0003DMT400095275"/>
    <property type="gene ID" value="PGSC0003DMG400044846"/>
</dbReference>
<accession>M1DVX9</accession>
<proteinExistence type="predicted"/>